<dbReference type="GO" id="GO:0007015">
    <property type="term" value="P:actin filament organization"/>
    <property type="evidence" value="ECO:0007669"/>
    <property type="project" value="TreeGrafter"/>
</dbReference>
<feature type="compositionally biased region" description="Polar residues" evidence="11">
    <location>
        <begin position="1460"/>
        <end position="1473"/>
    </location>
</feature>
<feature type="compositionally biased region" description="Basic and acidic residues" evidence="11">
    <location>
        <begin position="1603"/>
        <end position="1617"/>
    </location>
</feature>
<keyword evidence="10" id="KW-0175">Coiled coil</keyword>
<feature type="region of interest" description="Disordered" evidence="11">
    <location>
        <begin position="581"/>
        <end position="633"/>
    </location>
</feature>
<dbReference type="PROSITE" id="PS50106">
    <property type="entry name" value="PDZ"/>
    <property type="match status" value="1"/>
</dbReference>
<evidence type="ECO:0000256" key="11">
    <source>
        <dbReference type="SAM" id="MobiDB-lite"/>
    </source>
</evidence>
<feature type="region of interest" description="Disordered" evidence="11">
    <location>
        <begin position="1166"/>
        <end position="1185"/>
    </location>
</feature>
<feature type="compositionally biased region" description="Polar residues" evidence="11">
    <location>
        <begin position="582"/>
        <end position="591"/>
    </location>
</feature>
<feature type="region of interest" description="Disordered" evidence="11">
    <location>
        <begin position="1097"/>
        <end position="1141"/>
    </location>
</feature>
<dbReference type="SMART" id="SM00228">
    <property type="entry name" value="PDZ"/>
    <property type="match status" value="1"/>
</dbReference>
<dbReference type="Pfam" id="PF00595">
    <property type="entry name" value="PDZ"/>
    <property type="match status" value="1"/>
</dbReference>
<reference evidence="15" key="3">
    <citation type="submission" date="2025-09" db="UniProtKB">
        <authorList>
            <consortium name="Ensembl"/>
        </authorList>
    </citation>
    <scope>IDENTIFICATION</scope>
</reference>
<evidence type="ECO:0000256" key="5">
    <source>
        <dbReference type="ARBA" id="ARBA00022553"/>
    </source>
</evidence>
<dbReference type="GO" id="GO:0051015">
    <property type="term" value="F:actin filament binding"/>
    <property type="evidence" value="ECO:0007669"/>
    <property type="project" value="InterPro"/>
</dbReference>
<evidence type="ECO:0000313" key="16">
    <source>
        <dbReference type="Proteomes" id="UP000694395"/>
    </source>
</evidence>
<dbReference type="CDD" id="cd06750">
    <property type="entry name" value="PDZ_shroom2_3_4-like"/>
    <property type="match status" value="1"/>
</dbReference>
<evidence type="ECO:0000256" key="4">
    <source>
        <dbReference type="ARBA" id="ARBA00022490"/>
    </source>
</evidence>
<feature type="compositionally biased region" description="Basic and acidic residues" evidence="11">
    <location>
        <begin position="1285"/>
        <end position="1296"/>
    </location>
</feature>
<dbReference type="OrthoDB" id="10063560at2759"/>
<dbReference type="InterPro" id="IPR027685">
    <property type="entry name" value="Shroom_fam"/>
</dbReference>
<feature type="region of interest" description="Disordered" evidence="11">
    <location>
        <begin position="187"/>
        <end position="246"/>
    </location>
</feature>
<feature type="compositionally biased region" description="Polar residues" evidence="11">
    <location>
        <begin position="1433"/>
        <end position="1442"/>
    </location>
</feature>
<dbReference type="GO" id="GO:0030864">
    <property type="term" value="C:cortical actin cytoskeleton"/>
    <property type="evidence" value="ECO:0007669"/>
    <property type="project" value="TreeGrafter"/>
</dbReference>
<feature type="compositionally biased region" description="Polar residues" evidence="11">
    <location>
        <begin position="1390"/>
        <end position="1400"/>
    </location>
</feature>
<dbReference type="Ensembl" id="ENSOMYT00000134231.1">
    <property type="protein sequence ID" value="ENSOMYP00000131321.1"/>
    <property type="gene ID" value="ENSOMYG00000019092.2"/>
</dbReference>
<protein>
    <submittedName>
        <fullName evidence="15">Shroom family member 2</fullName>
    </submittedName>
</protein>
<dbReference type="FunFam" id="2.30.42.10:FF:000100">
    <property type="entry name" value="Shroom family member 2"/>
    <property type="match status" value="1"/>
</dbReference>
<feature type="compositionally biased region" description="Basic and acidic residues" evidence="11">
    <location>
        <begin position="592"/>
        <end position="604"/>
    </location>
</feature>
<dbReference type="InterPro" id="IPR036034">
    <property type="entry name" value="PDZ_sf"/>
</dbReference>
<keyword evidence="7 9" id="KW-0009">Actin-binding</keyword>
<dbReference type="Proteomes" id="UP000694395">
    <property type="component" value="Chromosome 7"/>
</dbReference>
<feature type="region of interest" description="Disordered" evidence="11">
    <location>
        <begin position="1009"/>
        <end position="1032"/>
    </location>
</feature>
<feature type="region of interest" description="Disordered" evidence="11">
    <location>
        <begin position="1343"/>
        <end position="1490"/>
    </location>
</feature>
<evidence type="ECO:0000256" key="6">
    <source>
        <dbReference type="ARBA" id="ARBA00022701"/>
    </source>
</evidence>
<dbReference type="InterPro" id="IPR014800">
    <property type="entry name" value="ASD1_dom"/>
</dbReference>
<dbReference type="PROSITE" id="PS51307">
    <property type="entry name" value="ASD2"/>
    <property type="match status" value="1"/>
</dbReference>
<accession>A0A8L0DQB3</accession>
<dbReference type="InterPro" id="IPR014799">
    <property type="entry name" value="ASD2_dom"/>
</dbReference>
<evidence type="ECO:0000256" key="8">
    <source>
        <dbReference type="ARBA" id="ARBA00023212"/>
    </source>
</evidence>
<feature type="region of interest" description="Disordered" evidence="11">
    <location>
        <begin position="1227"/>
        <end position="1330"/>
    </location>
</feature>
<dbReference type="SUPFAM" id="SSF50156">
    <property type="entry name" value="PDZ domain-like"/>
    <property type="match status" value="1"/>
</dbReference>
<dbReference type="GO" id="GO:0043296">
    <property type="term" value="C:apical junction complex"/>
    <property type="evidence" value="ECO:0007669"/>
    <property type="project" value="TreeGrafter"/>
</dbReference>
<feature type="region of interest" description="Disordered" evidence="11">
    <location>
        <begin position="262"/>
        <end position="310"/>
    </location>
</feature>
<keyword evidence="16" id="KW-1185">Reference proteome</keyword>
<feature type="region of interest" description="Disordered" evidence="11">
    <location>
        <begin position="471"/>
        <end position="495"/>
    </location>
</feature>
<dbReference type="GeneID" id="110528813"/>
<keyword evidence="8" id="KW-0206">Cytoskeleton</keyword>
<dbReference type="Gene3D" id="2.30.42.10">
    <property type="match status" value="1"/>
</dbReference>
<evidence type="ECO:0000256" key="3">
    <source>
        <dbReference type="ARBA" id="ARBA00022473"/>
    </source>
</evidence>
<dbReference type="PROSITE" id="PS51306">
    <property type="entry name" value="ASD1"/>
    <property type="match status" value="1"/>
</dbReference>
<feature type="compositionally biased region" description="Low complexity" evidence="11">
    <location>
        <begin position="982"/>
        <end position="992"/>
    </location>
</feature>
<feature type="compositionally biased region" description="Low complexity" evidence="11">
    <location>
        <begin position="472"/>
        <end position="492"/>
    </location>
</feature>
<feature type="region of interest" description="Disordered" evidence="11">
    <location>
        <begin position="1654"/>
        <end position="1680"/>
    </location>
</feature>
<evidence type="ECO:0000259" key="14">
    <source>
        <dbReference type="PROSITE" id="PS51307"/>
    </source>
</evidence>
<feature type="region of interest" description="Disordered" evidence="11">
    <location>
        <begin position="343"/>
        <end position="383"/>
    </location>
</feature>
<feature type="compositionally biased region" description="Low complexity" evidence="11">
    <location>
        <begin position="295"/>
        <end position="306"/>
    </location>
</feature>
<keyword evidence="6" id="KW-0493">Microtubule</keyword>
<feature type="compositionally biased region" description="Basic and acidic residues" evidence="11">
    <location>
        <begin position="135"/>
        <end position="148"/>
    </location>
</feature>
<dbReference type="GO" id="GO:0005874">
    <property type="term" value="C:microtubule"/>
    <property type="evidence" value="ECO:0007669"/>
    <property type="project" value="UniProtKB-KW"/>
</dbReference>
<evidence type="ECO:0000259" key="13">
    <source>
        <dbReference type="PROSITE" id="PS51306"/>
    </source>
</evidence>
<reference evidence="15" key="2">
    <citation type="submission" date="2025-08" db="UniProtKB">
        <authorList>
            <consortium name="Ensembl"/>
        </authorList>
    </citation>
    <scope>IDENTIFICATION</scope>
</reference>
<feature type="region of interest" description="Disordered" evidence="11">
    <location>
        <begin position="899"/>
        <end position="935"/>
    </location>
</feature>
<sequence length="1912" mass="210525">MDVVDYRSELRMSAREVKAFLDADRFTGVWDGIQGDVEYRFVDVLLFGGAPWGFTLRGGLEHREPLLITKVEEGSKAATVSLQVGDEIVNINTVPISGSRQEAICLVKSSHKTLALVVRRRNEPVSQPHSWHSSKFTEDHPEPTESHNEPSPVWQVKHEVSASTKDLSSCGDHDSNLRQLSSQFSSVGNMERVERPSHPYPPGCLSPSRYHRSAEPLSGGGVSGGKSESPFSCLSSTSPPPEPALALTNTEATEGSVFYKGVQTQGEQRHSRNLQLPQGDGGSESPRTVPEEQPGSRYSSSGSGRSHIGPVWHVPERRKVAAPPSPPPPPLRNDSFAATKVYPAYTEGPGAPPQAPENSSYRARGNHISHNENGPDPRCSYNPPPHKKDFLHPNIAAGAPDYNHNQLSNPNKLFSLSSQDVRQSQSPFACLPNHQRQYSDESTFYLQTRSAPHPPKPQSVGSYYHSLQELPTNRSNSRNHVRSSTTSLSTSTIDQNYDGGGHIRYYCITTKQPGQPETRVRQSKSEVWMADMELAKGSNDRGSTSSSHKTNKVKYHPQPPYANSKERNGNVKAANVLLYEHTASNSSSGKPTTEERERRSEGQRPTEAQLRSSYSPSPPKDHKAAPLREDPWVSQENNKISSQKTPMLHSLAQGSRSLAQESRSPMLHSLAQESRSPMLHSLAQESRSPMLHSLAQESRSPILHSLAQESRSPMLHSLAQESRSPMLHSLAQESRSPMLHSLAQESRSPMLHSLAQESRSPMLHSLAQESRSPMLHSLAQESRSPMLHSLAQESRSPMLHSLAQESRSPMLHALAQESRSPMLHALAQESRSPMLHSLAQESRSPMLHSLAQESRSPMLHSLAQESRSPMLHSLAQESRSPMLHSLAQESRILVEKIHSATAPPPPPSNGGGDTNHAIPEALTNNTATGKLARRSDRYATTLRNEIQLKRAQLQKSRSAATLTCPSETEEPEEEADAGGWKSTSSDGSFSSSYKDHLKEAQARVLQATSFRRRDLEPPGSGSEAPLTKPNSHIVSRIGCRKRFPLNKRVHSFSEPDKINKLGVEGEGEHPVGTARPIVDRRKIFEMAAKPAFCRPISTIHKSGQQSTSTTSSTLEHSPGKARGRAHSGETQEKHPDPLSPAGRQALLEQQRLGTFTEYQVTWNMQRKASDAKTQGRYHSADDILDQGTEETPVCVHERSRSSPSQDFYTQKIPVPWRETAEILDHRQDQQGGSYTTRGPSESQEQPAQLHHFPQPPQPSIPRLTDTEPHSSRDVATPAPLPLPHPSDHRYKCDSADPGHNLPAYPSNHTHSSVSEQPLPPPTVAPKPQNTGLIIMPQWPLLGLETPSATSSTYGLSSQEFLPGPCTHQAEPSSSSSCSSHGTELDPAPNQACSLGSTQLPSPSPGRTAGLGTEEGAADSTLEPPPSSSHSPLFSYQTASLTVPSSGGTSSPSPQFAPQRLTDQPPVSVSVQDEAQSRPENRTNAVMEMSSVGKKVPVKIVHAESTTERESRQYLLHSERNGAPGVSEGPDFPPPLPTSLPSPEPQPYSLFRAYTPYTRHGPQSPPRDPTLTVAPEEALSPGRSQTNGPSGTAVMGPQQPQKSNSEEDVKREELARDIMDKDKSLVDILDQSKMKTTMDLMGGIFPQGEQILDGGHQRRKVSPKQCLPPRGMDERREEGGMSAATGALVTSSTYYSTSAPKAELLNKMKDMQEEELEEDSEDELDIDLASKKQELIDSLGKKLQVLREARENLQEDLHDNNSLGDEVEAVVQRVCKPNELDKFRMFVGDLDKVVSLLLSLSGRLARVENALNSLEEDTTPEEKRTLSEKRKLLIRQHEDAKELKENLDRRERLVYSIMAAHLSHESLADYQHFVKMKSALIIEQRKLDDKIKLGEEQLKCLLDSLLLEQRLLF</sequence>
<proteinExistence type="inferred from homology"/>
<feature type="compositionally biased region" description="Acidic residues" evidence="11">
    <location>
        <begin position="967"/>
        <end position="976"/>
    </location>
</feature>
<dbReference type="RefSeq" id="XP_036838842.1">
    <property type="nucleotide sequence ID" value="XM_036982947.1"/>
</dbReference>
<comment type="subcellular location">
    <subcellularLocation>
        <location evidence="1">Cytoplasm</location>
        <location evidence="1">Cytoskeleton</location>
    </subcellularLocation>
</comment>
<feature type="compositionally biased region" description="Basic and acidic residues" evidence="11">
    <location>
        <begin position="619"/>
        <end position="631"/>
    </location>
</feature>
<keyword evidence="5" id="KW-0597">Phosphoprotein</keyword>
<feature type="region of interest" description="Disordered" evidence="11">
    <location>
        <begin position="951"/>
        <end position="993"/>
    </location>
</feature>
<feature type="compositionally biased region" description="Polar residues" evidence="11">
    <location>
        <begin position="1229"/>
        <end position="1246"/>
    </location>
</feature>
<dbReference type="InterPro" id="IPR001478">
    <property type="entry name" value="PDZ"/>
</dbReference>
<dbReference type="Gene3D" id="6.10.250.3120">
    <property type="match status" value="1"/>
</dbReference>
<dbReference type="Pfam" id="PF08687">
    <property type="entry name" value="ASD2"/>
    <property type="match status" value="1"/>
</dbReference>
<feature type="compositionally biased region" description="Polar residues" evidence="11">
    <location>
        <begin position="953"/>
        <end position="966"/>
    </location>
</feature>
<dbReference type="PANTHER" id="PTHR15012">
    <property type="entry name" value="APICAL PROTEIN/SHROOM-RELATED"/>
    <property type="match status" value="1"/>
</dbReference>
<feature type="region of interest" description="Disordered" evidence="11">
    <location>
        <begin position="536"/>
        <end position="568"/>
    </location>
</feature>
<feature type="domain" description="ASD1" evidence="13">
    <location>
        <begin position="997"/>
        <end position="1062"/>
    </location>
</feature>
<dbReference type="PANTHER" id="PTHR15012:SF38">
    <property type="entry name" value="PROTEIN SHROOM2-LIKE ISOFORM X1"/>
    <property type="match status" value="1"/>
</dbReference>
<feature type="compositionally biased region" description="Low complexity" evidence="11">
    <location>
        <begin position="1443"/>
        <end position="1453"/>
    </location>
</feature>
<feature type="region of interest" description="Disordered" evidence="11">
    <location>
        <begin position="1502"/>
        <end position="1617"/>
    </location>
</feature>
<evidence type="ECO:0000256" key="1">
    <source>
        <dbReference type="ARBA" id="ARBA00004245"/>
    </source>
</evidence>
<evidence type="ECO:0000313" key="15">
    <source>
        <dbReference type="Ensembl" id="ENSOMYP00000131321.1"/>
    </source>
</evidence>
<gene>
    <name evidence="15" type="primary">LOC110528813</name>
</gene>
<evidence type="ECO:0000259" key="12">
    <source>
        <dbReference type="PROSITE" id="PS50106"/>
    </source>
</evidence>
<organism evidence="15 16">
    <name type="scientific">Oncorhynchus mykiss</name>
    <name type="common">Rainbow trout</name>
    <name type="synonym">Salmo gairdneri</name>
    <dbReference type="NCBI Taxonomy" id="8022"/>
    <lineage>
        <taxon>Eukaryota</taxon>
        <taxon>Metazoa</taxon>
        <taxon>Chordata</taxon>
        <taxon>Craniata</taxon>
        <taxon>Vertebrata</taxon>
        <taxon>Euteleostomi</taxon>
        <taxon>Actinopterygii</taxon>
        <taxon>Neopterygii</taxon>
        <taxon>Teleostei</taxon>
        <taxon>Protacanthopterygii</taxon>
        <taxon>Salmoniformes</taxon>
        <taxon>Salmonidae</taxon>
        <taxon>Salmoninae</taxon>
        <taxon>Oncorhynchus</taxon>
    </lineage>
</organism>
<reference evidence="15" key="1">
    <citation type="submission" date="2020-07" db="EMBL/GenBank/DDBJ databases">
        <title>A long reads based de novo assembly of the rainbow trout Arlee double haploid line genome.</title>
        <authorList>
            <person name="Gao G."/>
            <person name="Palti Y."/>
        </authorList>
    </citation>
    <scope>NUCLEOTIDE SEQUENCE [LARGE SCALE GENOMIC DNA]</scope>
</reference>
<comment type="similarity">
    <text evidence="2">Belongs to the shroom family.</text>
</comment>
<evidence type="ECO:0000256" key="2">
    <source>
        <dbReference type="ARBA" id="ARBA00006469"/>
    </source>
</evidence>
<feature type="coiled-coil region" evidence="10">
    <location>
        <begin position="1700"/>
        <end position="1765"/>
    </location>
</feature>
<dbReference type="GeneTree" id="ENSGT00940000155212"/>
<dbReference type="GO" id="GO:0005912">
    <property type="term" value="C:adherens junction"/>
    <property type="evidence" value="ECO:0007669"/>
    <property type="project" value="TreeGrafter"/>
</dbReference>
<keyword evidence="4" id="KW-0963">Cytoplasm</keyword>
<name>A0A8L0DQB3_ONCMY</name>
<dbReference type="KEGG" id="omy:110528813"/>
<feature type="domain" description="PDZ" evidence="12">
    <location>
        <begin position="49"/>
        <end position="122"/>
    </location>
</feature>
<feature type="compositionally biased region" description="Pro residues" evidence="11">
    <location>
        <begin position="1530"/>
        <end position="1545"/>
    </location>
</feature>
<dbReference type="GO" id="GO:0016324">
    <property type="term" value="C:apical plasma membrane"/>
    <property type="evidence" value="ECO:0007669"/>
    <property type="project" value="TreeGrafter"/>
</dbReference>
<evidence type="ECO:0000256" key="7">
    <source>
        <dbReference type="ARBA" id="ARBA00023203"/>
    </source>
</evidence>
<dbReference type="Pfam" id="PF08688">
    <property type="entry name" value="ASD1"/>
    <property type="match status" value="2"/>
</dbReference>
<evidence type="ECO:0000256" key="10">
    <source>
        <dbReference type="SAM" id="Coils"/>
    </source>
</evidence>
<feature type="region of interest" description="Disordered" evidence="11">
    <location>
        <begin position="126"/>
        <end position="154"/>
    </location>
</feature>
<feature type="compositionally biased region" description="Polar residues" evidence="11">
    <location>
        <begin position="1306"/>
        <end position="1315"/>
    </location>
</feature>
<feature type="compositionally biased region" description="Basic and acidic residues" evidence="11">
    <location>
        <begin position="1502"/>
        <end position="1519"/>
    </location>
</feature>
<feature type="compositionally biased region" description="Polar residues" evidence="11">
    <location>
        <begin position="1346"/>
        <end position="1359"/>
    </location>
</feature>
<keyword evidence="3" id="KW-0217">Developmental protein</keyword>
<feature type="coiled-coil region" evidence="10">
    <location>
        <begin position="1796"/>
        <end position="1852"/>
    </location>
</feature>
<feature type="compositionally biased region" description="Basic and acidic residues" evidence="11">
    <location>
        <begin position="1126"/>
        <end position="1136"/>
    </location>
</feature>
<feature type="domain" description="ASD2" evidence="14">
    <location>
        <begin position="1611"/>
        <end position="1905"/>
    </location>
</feature>
<evidence type="ECO:0000256" key="9">
    <source>
        <dbReference type="PROSITE-ProRule" id="PRU00637"/>
    </source>
</evidence>